<evidence type="ECO:0000313" key="2">
    <source>
        <dbReference type="EMBL" id="KAG2317903.1"/>
    </source>
</evidence>
<protein>
    <recommendedName>
        <fullName evidence="4">HMA domain-containing protein</fullName>
    </recommendedName>
</protein>
<evidence type="ECO:0000313" key="3">
    <source>
        <dbReference type="Proteomes" id="UP000886595"/>
    </source>
</evidence>
<comment type="caution">
    <text evidence="2">The sequence shown here is derived from an EMBL/GenBank/DDBJ whole genome shotgun (WGS) entry which is preliminary data.</text>
</comment>
<sequence>MKKIVVFQFTLFDESNKELAKEIAIEFSGVTKVAEVVGREGQLEVWGEFSAFELTKELKKLDESVETIKIVPDGVTEPEVKIQQQDVGKRLTNVQQARPGYEFFGKGIDVGVGAAGKATVYGIDYYRKKNYEKEAKAKLEREMKVGKKIWVLPEAPKQGLFEGEKQRKAREEEERRRRKQAEEMEQRKIRLEKETKKMREQYLAIKKEEEKKEEEKLKFWQEKMNKQALLKKSVLSFCYHLLHAQEEQRHGQVSKEVLHGGHYEPEKQVHQHKHN</sequence>
<dbReference type="EMBL" id="JAAMPC010000004">
    <property type="protein sequence ID" value="KAG2317903.1"/>
    <property type="molecule type" value="Genomic_DNA"/>
</dbReference>
<name>A0A8X8B160_BRACI</name>
<accession>A0A8X8B160</accession>
<reference evidence="2 3" key="1">
    <citation type="submission" date="2020-02" db="EMBL/GenBank/DDBJ databases">
        <authorList>
            <person name="Ma Q."/>
            <person name="Huang Y."/>
            <person name="Song X."/>
            <person name="Pei D."/>
        </authorList>
    </citation>
    <scope>NUCLEOTIDE SEQUENCE [LARGE SCALE GENOMIC DNA]</scope>
    <source>
        <strain evidence="2">Sxm20200214</strain>
        <tissue evidence="2">Leaf</tissue>
    </source>
</reference>
<dbReference type="Gene3D" id="3.30.70.100">
    <property type="match status" value="1"/>
</dbReference>
<gene>
    <name evidence="2" type="ORF">Bca52824_021025</name>
</gene>
<keyword evidence="3" id="KW-1185">Reference proteome</keyword>
<proteinExistence type="predicted"/>
<organism evidence="2 3">
    <name type="scientific">Brassica carinata</name>
    <name type="common">Ethiopian mustard</name>
    <name type="synonym">Abyssinian cabbage</name>
    <dbReference type="NCBI Taxonomy" id="52824"/>
    <lineage>
        <taxon>Eukaryota</taxon>
        <taxon>Viridiplantae</taxon>
        <taxon>Streptophyta</taxon>
        <taxon>Embryophyta</taxon>
        <taxon>Tracheophyta</taxon>
        <taxon>Spermatophyta</taxon>
        <taxon>Magnoliopsida</taxon>
        <taxon>eudicotyledons</taxon>
        <taxon>Gunneridae</taxon>
        <taxon>Pentapetalae</taxon>
        <taxon>rosids</taxon>
        <taxon>malvids</taxon>
        <taxon>Brassicales</taxon>
        <taxon>Brassicaceae</taxon>
        <taxon>Brassiceae</taxon>
        <taxon>Brassica</taxon>
    </lineage>
</organism>
<feature type="compositionally biased region" description="Basic and acidic residues" evidence="1">
    <location>
        <begin position="162"/>
        <end position="185"/>
    </location>
</feature>
<dbReference type="Proteomes" id="UP000886595">
    <property type="component" value="Unassembled WGS sequence"/>
</dbReference>
<dbReference type="OrthoDB" id="1113814at2759"/>
<dbReference type="AlphaFoldDB" id="A0A8X8B160"/>
<evidence type="ECO:0000256" key="1">
    <source>
        <dbReference type="SAM" id="MobiDB-lite"/>
    </source>
</evidence>
<evidence type="ECO:0008006" key="4">
    <source>
        <dbReference type="Google" id="ProtNLM"/>
    </source>
</evidence>
<feature type="region of interest" description="Disordered" evidence="1">
    <location>
        <begin position="161"/>
        <end position="185"/>
    </location>
</feature>